<proteinExistence type="predicted"/>
<protein>
    <submittedName>
        <fullName evidence="2">Uncharacterized protein</fullName>
    </submittedName>
</protein>
<gene>
    <name evidence="2" type="ORF">COO09_01885</name>
</gene>
<dbReference type="RefSeq" id="WP_139114667.1">
    <property type="nucleotide sequence ID" value="NZ_CP023449.1"/>
</dbReference>
<reference evidence="2 3" key="1">
    <citation type="submission" date="2017-09" db="EMBL/GenBank/DDBJ databases">
        <title>The Catabolism of 3,6-Dichlorosalicylic acid is Initiated by the Cytochrome P450 Monooxygenase DsmABC in Rhizorhabdus dicambivorans Ndbn-20.</title>
        <authorList>
            <person name="Na L."/>
        </authorList>
    </citation>
    <scope>NUCLEOTIDE SEQUENCE [LARGE SCALE GENOMIC DNA]</scope>
    <source>
        <strain evidence="2 3">Ndbn-20m</strain>
    </source>
</reference>
<feature type="region of interest" description="Disordered" evidence="1">
    <location>
        <begin position="21"/>
        <end position="71"/>
    </location>
</feature>
<accession>A0A2A4G3L3</accession>
<comment type="caution">
    <text evidence="2">The sequence shown here is derived from an EMBL/GenBank/DDBJ whole genome shotgun (WGS) entry which is preliminary data.</text>
</comment>
<dbReference type="Proteomes" id="UP000218934">
    <property type="component" value="Unassembled WGS sequence"/>
</dbReference>
<evidence type="ECO:0000313" key="2">
    <source>
        <dbReference type="EMBL" id="PCE44400.1"/>
    </source>
</evidence>
<keyword evidence="3" id="KW-1185">Reference proteome</keyword>
<dbReference type="AlphaFoldDB" id="A0A2A4G3L3"/>
<name>A0A2A4G3L3_9SPHN</name>
<dbReference type="OrthoDB" id="7584413at2"/>
<organism evidence="2 3">
    <name type="scientific">Rhizorhabdus dicambivorans</name>
    <dbReference type="NCBI Taxonomy" id="1850238"/>
    <lineage>
        <taxon>Bacteria</taxon>
        <taxon>Pseudomonadati</taxon>
        <taxon>Pseudomonadota</taxon>
        <taxon>Alphaproteobacteria</taxon>
        <taxon>Sphingomonadales</taxon>
        <taxon>Sphingomonadaceae</taxon>
        <taxon>Rhizorhabdus</taxon>
    </lineage>
</organism>
<dbReference type="EMBL" id="NWUF01000001">
    <property type="protein sequence ID" value="PCE44400.1"/>
    <property type="molecule type" value="Genomic_DNA"/>
</dbReference>
<sequence length="71" mass="7135">MGSCPTATALIAAGLVLAGCNMRGDQAGPNSSEEKVGNTALAEPVDRDPISSTPGAAPDDSQVEPRDPVTR</sequence>
<evidence type="ECO:0000256" key="1">
    <source>
        <dbReference type="SAM" id="MobiDB-lite"/>
    </source>
</evidence>
<evidence type="ECO:0000313" key="3">
    <source>
        <dbReference type="Proteomes" id="UP000218934"/>
    </source>
</evidence>